<dbReference type="Proteomes" id="UP000030758">
    <property type="component" value="Unassembled WGS sequence"/>
</dbReference>
<dbReference type="Proteomes" id="UP000030764">
    <property type="component" value="Unassembled WGS sequence"/>
</dbReference>
<evidence type="ECO:0000259" key="3">
    <source>
        <dbReference type="PROSITE" id="PS50942"/>
    </source>
</evidence>
<feature type="compositionally biased region" description="Low complexity" evidence="2">
    <location>
        <begin position="881"/>
        <end position="905"/>
    </location>
</feature>
<dbReference type="GO" id="GO:0005545">
    <property type="term" value="F:1-phosphatidylinositol binding"/>
    <property type="evidence" value="ECO:0007669"/>
    <property type="project" value="InterPro"/>
</dbReference>
<accession>A0A085NRL5</accession>
<feature type="region of interest" description="Disordered" evidence="2">
    <location>
        <begin position="864"/>
        <end position="905"/>
    </location>
</feature>
<evidence type="ECO:0000256" key="2">
    <source>
        <dbReference type="SAM" id="MobiDB-lite"/>
    </source>
</evidence>
<dbReference type="InterPro" id="IPR008942">
    <property type="entry name" value="ENTH_VHS"/>
</dbReference>
<name>A0A085NRL5_9BILA</name>
<keyword evidence="6" id="KW-1185">Reference proteome</keyword>
<evidence type="ECO:0000313" key="4">
    <source>
        <dbReference type="EMBL" id="KFD58821.1"/>
    </source>
</evidence>
<dbReference type="GO" id="GO:0032050">
    <property type="term" value="F:clathrin heavy chain binding"/>
    <property type="evidence" value="ECO:0007669"/>
    <property type="project" value="TreeGrafter"/>
</dbReference>
<dbReference type="GO" id="GO:0016185">
    <property type="term" value="P:synaptic vesicle budding from presynaptic endocytic zone membrane"/>
    <property type="evidence" value="ECO:0007669"/>
    <property type="project" value="TreeGrafter"/>
</dbReference>
<dbReference type="GO" id="GO:0005905">
    <property type="term" value="C:clathrin-coated pit"/>
    <property type="evidence" value="ECO:0007669"/>
    <property type="project" value="TreeGrafter"/>
</dbReference>
<dbReference type="GO" id="GO:0098894">
    <property type="term" value="C:extrinsic component of presynaptic endocytic zone membrane"/>
    <property type="evidence" value="ECO:0007669"/>
    <property type="project" value="TreeGrafter"/>
</dbReference>
<dbReference type="GO" id="GO:0030136">
    <property type="term" value="C:clathrin-coated vesicle"/>
    <property type="evidence" value="ECO:0007669"/>
    <property type="project" value="InterPro"/>
</dbReference>
<feature type="compositionally biased region" description="Polar residues" evidence="2">
    <location>
        <begin position="515"/>
        <end position="524"/>
    </location>
</feature>
<proteinExistence type="inferred from homology"/>
<comment type="similarity">
    <text evidence="1">Belongs to the PICALM/SNAP91 family.</text>
</comment>
<dbReference type="Gene3D" id="1.25.40.90">
    <property type="match status" value="1"/>
</dbReference>
<dbReference type="InterPro" id="IPR014712">
    <property type="entry name" value="ANTH_dom_sf"/>
</dbReference>
<dbReference type="SMART" id="SM00273">
    <property type="entry name" value="ENTH"/>
    <property type="match status" value="1"/>
</dbReference>
<dbReference type="Gene3D" id="1.20.58.150">
    <property type="entry name" value="ANTH domain"/>
    <property type="match status" value="1"/>
</dbReference>
<dbReference type="InterPro" id="IPR013809">
    <property type="entry name" value="ENTH"/>
</dbReference>
<reference evidence="5 6" key="1">
    <citation type="journal article" date="2014" name="Nat. Genet.">
        <title>Genome and transcriptome of the porcine whipworm Trichuris suis.</title>
        <authorList>
            <person name="Jex A.R."/>
            <person name="Nejsum P."/>
            <person name="Schwarz E.M."/>
            <person name="Hu L."/>
            <person name="Young N.D."/>
            <person name="Hall R.S."/>
            <person name="Korhonen P.K."/>
            <person name="Liao S."/>
            <person name="Thamsborg S."/>
            <person name="Xia J."/>
            <person name="Xu P."/>
            <person name="Wang S."/>
            <person name="Scheerlinck J.P."/>
            <person name="Hofmann A."/>
            <person name="Sternberg P.W."/>
            <person name="Wang J."/>
            <person name="Gasser R.B."/>
        </authorList>
    </citation>
    <scope>NUCLEOTIDE SEQUENCE [LARGE SCALE GENOMIC DNA]</scope>
    <source>
        <strain evidence="5">DCEP-RM93F</strain>
        <strain evidence="4">DCEP-RM93M</strain>
    </source>
</reference>
<feature type="region of interest" description="Disordered" evidence="2">
    <location>
        <begin position="753"/>
        <end position="778"/>
    </location>
</feature>
<feature type="domain" description="ENTH" evidence="3">
    <location>
        <begin position="26"/>
        <end position="157"/>
    </location>
</feature>
<feature type="region of interest" description="Disordered" evidence="2">
    <location>
        <begin position="486"/>
        <end position="524"/>
    </location>
</feature>
<feature type="region of interest" description="Disordered" evidence="2">
    <location>
        <begin position="542"/>
        <end position="633"/>
    </location>
</feature>
<dbReference type="PROSITE" id="PS50942">
    <property type="entry name" value="ENTH"/>
    <property type="match status" value="1"/>
</dbReference>
<dbReference type="AlphaFoldDB" id="A0A085NRL5"/>
<dbReference type="SUPFAM" id="SSF89009">
    <property type="entry name" value="GAT-like domain"/>
    <property type="match status" value="1"/>
</dbReference>
<dbReference type="InterPro" id="IPR011417">
    <property type="entry name" value="ANTH_dom"/>
</dbReference>
<organism evidence="5">
    <name type="scientific">Trichuris suis</name>
    <name type="common">pig whipworm</name>
    <dbReference type="NCBI Taxonomy" id="68888"/>
    <lineage>
        <taxon>Eukaryota</taxon>
        <taxon>Metazoa</taxon>
        <taxon>Ecdysozoa</taxon>
        <taxon>Nematoda</taxon>
        <taxon>Enoplea</taxon>
        <taxon>Dorylaimia</taxon>
        <taxon>Trichinellida</taxon>
        <taxon>Trichuridae</taxon>
        <taxon>Trichuris</taxon>
    </lineage>
</organism>
<dbReference type="GO" id="GO:0008021">
    <property type="term" value="C:synaptic vesicle"/>
    <property type="evidence" value="ECO:0007669"/>
    <property type="project" value="TreeGrafter"/>
</dbReference>
<sequence length="905" mass="98148">MDKVLHAPMPFTAGGQTINDRLTAAYHSLAGSQLAKTVCKATTEEVMGPKKKHLDYLLHCSHEPNVSIPQLANLLVERTQNTNWCVVYKALITIHNLMCYGNERFLQYLASSNADFNLGNFLDKTSVQGYDMSTHIRRYAKYIGDKVYTYRLMAFDFCKVKRGREDGLLRTMPVEKLMKTLPVLQGQIDSLLEFQARADLLLCLRVSPVDLTNGVINSCFILMFRDLIRLFACYNDGIINLLEKYFEMNKKQCREALDLYKKFLTRMDKVAEFLKVAESVGIDRGEIPDLAKAPSSLLEALEQHLIALEGQKGVNSRLTSPSGTVVNLSLQQPQQQTQAKQAPTFDSAVGFDPALYQKYVDQEREQLNYLKEQKMLKDSANMAPPFVAAPPAKPAVSTASNPFVSPEPTAGKEEDLLMLSTNPFADSLMLTNVQQPQAPPPAQLYPTVEWNQPAAPVYPFAVNGHSQNAMTNVNSNFVTEESFSRAFDRSQVSQKGSASVVGEGDAAISRETDQSKQSGTVRSSESAAEIIAKLKQNAQALSSATCSKGKPPTGIAPQPLPPPVAGTFKQEQPPQAPPPVDTPPVPPPLFPTLPRRPSLDESTQPGPPPSSGDLHIHSGEPPADITHGGVYLDTPFSNTDASYSNANSPAVQHRQFMVNRHEMAPTQQQEFKPTNVGEDTFMRQIPAGATYQEPSGMTAGGGAASQWMKDSGTFKSSAGNAAVGGGLITQEKGGKIDLESTIANLAENLTIDRGQDGKSPRAAGQRVGLTPNVNPNPVSSIPPLSGGYYAGTGAYGAGPMPTSYMPYAAANQSAMMHGHVAPMMGQTSIQVPMGFYGQQQPQQHAMYPQAQPFVGMMPAGGLMQNQSTLQSNGSFWSSTGQAPPTQQHQPQQQNVQSLQDPFGAL</sequence>
<dbReference type="GO" id="GO:0000149">
    <property type="term" value="F:SNARE binding"/>
    <property type="evidence" value="ECO:0007669"/>
    <property type="project" value="TreeGrafter"/>
</dbReference>
<feature type="compositionally biased region" description="Polar residues" evidence="2">
    <location>
        <begin position="864"/>
        <end position="880"/>
    </location>
</feature>
<dbReference type="GO" id="GO:0048268">
    <property type="term" value="P:clathrin coat assembly"/>
    <property type="evidence" value="ECO:0007669"/>
    <property type="project" value="InterPro"/>
</dbReference>
<dbReference type="SUPFAM" id="SSF48464">
    <property type="entry name" value="ENTH/VHS domain"/>
    <property type="match status" value="1"/>
</dbReference>
<dbReference type="EMBL" id="KL363183">
    <property type="protein sequence ID" value="KFD58821.1"/>
    <property type="molecule type" value="Genomic_DNA"/>
</dbReference>
<evidence type="ECO:0000256" key="1">
    <source>
        <dbReference type="ARBA" id="ARBA00008011"/>
    </source>
</evidence>
<dbReference type="InterPro" id="IPR045192">
    <property type="entry name" value="AP180-like"/>
</dbReference>
<dbReference type="GO" id="GO:0072583">
    <property type="term" value="P:clathrin-dependent endocytosis"/>
    <property type="evidence" value="ECO:0007669"/>
    <property type="project" value="InterPro"/>
</dbReference>
<dbReference type="PANTHER" id="PTHR22951">
    <property type="entry name" value="CLATHRIN ASSEMBLY PROTEIN"/>
    <property type="match status" value="1"/>
</dbReference>
<dbReference type="EMBL" id="KL367479">
    <property type="protein sequence ID" value="KFD72111.1"/>
    <property type="molecule type" value="Genomic_DNA"/>
</dbReference>
<dbReference type="CDD" id="cd16985">
    <property type="entry name" value="ANTH_N_AP180"/>
    <property type="match status" value="1"/>
</dbReference>
<evidence type="ECO:0000313" key="5">
    <source>
        <dbReference type="EMBL" id="KFD72111.1"/>
    </source>
</evidence>
<evidence type="ECO:0000313" key="6">
    <source>
        <dbReference type="Proteomes" id="UP000030764"/>
    </source>
</evidence>
<dbReference type="Pfam" id="PF07651">
    <property type="entry name" value="ANTH"/>
    <property type="match status" value="1"/>
</dbReference>
<feature type="compositionally biased region" description="Pro residues" evidence="2">
    <location>
        <begin position="574"/>
        <end position="591"/>
    </location>
</feature>
<protein>
    <recommendedName>
        <fullName evidence="3">ENTH domain-containing protein</fullName>
    </recommendedName>
</protein>
<dbReference type="FunFam" id="1.25.40.90:FF:000017">
    <property type="entry name" value="Phosphatidylinositol-binding clathrin assembly protein LAP"/>
    <property type="match status" value="1"/>
</dbReference>
<dbReference type="GO" id="GO:0005546">
    <property type="term" value="F:phosphatidylinositol-4,5-bisphosphate binding"/>
    <property type="evidence" value="ECO:0007669"/>
    <property type="project" value="TreeGrafter"/>
</dbReference>
<dbReference type="PANTHER" id="PTHR22951:SF5">
    <property type="entry name" value="PHOSPHATIDYLINOSITOL-BINDING CLATHRIN ASSEMBLY PROTEIN LAP"/>
    <property type="match status" value="1"/>
</dbReference>
<gene>
    <name evidence="4" type="ORF">M513_00514</name>
    <name evidence="5" type="ORF">M514_00514</name>
</gene>